<accession>A0A328A962</accession>
<dbReference type="PANTHER" id="PTHR42776:SF27">
    <property type="entry name" value="DIPEPTIDYL PEPTIDASE FAMILY MEMBER 6"/>
    <property type="match status" value="1"/>
</dbReference>
<dbReference type="PANTHER" id="PTHR42776">
    <property type="entry name" value="SERINE PEPTIDASE S9 FAMILY MEMBER"/>
    <property type="match status" value="1"/>
</dbReference>
<dbReference type="SUPFAM" id="SSF82171">
    <property type="entry name" value="DPP6 N-terminal domain-like"/>
    <property type="match status" value="1"/>
</dbReference>
<dbReference type="InterPro" id="IPR011042">
    <property type="entry name" value="6-blade_b-propeller_TolB-like"/>
</dbReference>
<keyword evidence="1" id="KW-0378">Hydrolase</keyword>
<dbReference type="Pfam" id="PF00326">
    <property type="entry name" value="Peptidase_S9"/>
    <property type="match status" value="1"/>
</dbReference>
<evidence type="ECO:0000256" key="2">
    <source>
        <dbReference type="ARBA" id="ARBA00022825"/>
    </source>
</evidence>
<comment type="caution">
    <text evidence="6">The sequence shown here is derived from an EMBL/GenBank/DDBJ whole genome shotgun (WGS) entry which is preliminary data.</text>
</comment>
<dbReference type="EMBL" id="QFYQ01000003">
    <property type="protein sequence ID" value="RAK51140.1"/>
    <property type="molecule type" value="Genomic_DNA"/>
</dbReference>
<dbReference type="OrthoDB" id="9812921at2"/>
<keyword evidence="3" id="KW-0732">Signal</keyword>
<dbReference type="InterPro" id="IPR011659">
    <property type="entry name" value="WD40"/>
</dbReference>
<proteinExistence type="predicted"/>
<dbReference type="InterPro" id="IPR001375">
    <property type="entry name" value="Peptidase_S9_cat"/>
</dbReference>
<evidence type="ECO:0000256" key="1">
    <source>
        <dbReference type="ARBA" id="ARBA00022801"/>
    </source>
</evidence>
<reference evidence="7" key="1">
    <citation type="submission" date="2018-05" db="EMBL/GenBank/DDBJ databases">
        <authorList>
            <person name="Li X."/>
        </authorList>
    </citation>
    <scope>NUCLEOTIDE SEQUENCE [LARGE SCALE GENOMIC DNA]</scope>
    <source>
        <strain evidence="7">LX32</strain>
    </source>
</reference>
<evidence type="ECO:0000313" key="7">
    <source>
        <dbReference type="Proteomes" id="UP000249254"/>
    </source>
</evidence>
<dbReference type="SUPFAM" id="SSF53474">
    <property type="entry name" value="alpha/beta-Hydrolases"/>
    <property type="match status" value="1"/>
</dbReference>
<keyword evidence="7" id="KW-1185">Reference proteome</keyword>
<dbReference type="InterPro" id="IPR029058">
    <property type="entry name" value="AB_hydrolase_fold"/>
</dbReference>
<dbReference type="AlphaFoldDB" id="A0A328A962"/>
<protein>
    <submittedName>
        <fullName evidence="6">S9 family peptidase</fullName>
    </submittedName>
</protein>
<dbReference type="Pfam" id="PF00930">
    <property type="entry name" value="DPPIV_N"/>
    <property type="match status" value="1"/>
</dbReference>
<evidence type="ECO:0000259" key="4">
    <source>
        <dbReference type="Pfam" id="PF00326"/>
    </source>
</evidence>
<dbReference type="InterPro" id="IPR002469">
    <property type="entry name" value="Peptidase_S9B_N"/>
</dbReference>
<feature type="domain" description="Peptidase S9 prolyl oligopeptidase catalytic" evidence="4">
    <location>
        <begin position="475"/>
        <end position="682"/>
    </location>
</feature>
<dbReference type="GO" id="GO:0004252">
    <property type="term" value="F:serine-type endopeptidase activity"/>
    <property type="evidence" value="ECO:0007669"/>
    <property type="project" value="TreeGrafter"/>
</dbReference>
<feature type="signal peptide" evidence="3">
    <location>
        <begin position="1"/>
        <end position="24"/>
    </location>
</feature>
<organism evidence="6 7">
    <name type="scientific">Phenylobacterium soli</name>
    <dbReference type="NCBI Taxonomy" id="2170551"/>
    <lineage>
        <taxon>Bacteria</taxon>
        <taxon>Pseudomonadati</taxon>
        <taxon>Pseudomonadota</taxon>
        <taxon>Alphaproteobacteria</taxon>
        <taxon>Caulobacterales</taxon>
        <taxon>Caulobacteraceae</taxon>
        <taxon>Phenylobacterium</taxon>
    </lineage>
</organism>
<name>A0A328A962_9CAUL</name>
<evidence type="ECO:0000259" key="5">
    <source>
        <dbReference type="Pfam" id="PF00930"/>
    </source>
</evidence>
<keyword evidence="2" id="KW-0645">Protease</keyword>
<evidence type="ECO:0000313" key="6">
    <source>
        <dbReference type="EMBL" id="RAK51140.1"/>
    </source>
</evidence>
<gene>
    <name evidence="6" type="ORF">DJ017_19445</name>
</gene>
<feature type="chain" id="PRO_5016296638" evidence="3">
    <location>
        <begin position="25"/>
        <end position="683"/>
    </location>
</feature>
<dbReference type="GO" id="GO:0006508">
    <property type="term" value="P:proteolysis"/>
    <property type="evidence" value="ECO:0007669"/>
    <property type="project" value="InterPro"/>
</dbReference>
<dbReference type="Gene3D" id="3.40.50.1820">
    <property type="entry name" value="alpha/beta hydrolase"/>
    <property type="match status" value="1"/>
</dbReference>
<dbReference type="Pfam" id="PF07676">
    <property type="entry name" value="PD40"/>
    <property type="match status" value="1"/>
</dbReference>
<evidence type="ECO:0000256" key="3">
    <source>
        <dbReference type="SAM" id="SignalP"/>
    </source>
</evidence>
<dbReference type="Proteomes" id="UP000249254">
    <property type="component" value="Unassembled WGS sequence"/>
</dbReference>
<dbReference type="RefSeq" id="WP_111530575.1">
    <property type="nucleotide sequence ID" value="NZ_JBHRSG010000003.1"/>
</dbReference>
<sequence>MRLSVLLAAASVATAVPVAVPAWAQVAEGPARSFAPRDLFGLRAASDPQVRPDGGQVAYVRLTNDIMSDSTKPSIWLVDLATGAQSPLIADDNANMTPRWSPDGTRLAYVVAGAGGPPQLYVRWMASGRSAKVATLEQAPNQIAWSPDSKTLAFTMLVLDEGKPLGAPIARPEGAKWAEPLKVIDRLTYRADGAGYLKPGYRHIFTVSADGGQPRQITFGKYDEAGPIRFDRDGRSIVFSSNRAEDRERDPGESDIWRVSLADGTLSRLTDRKGPDAQPALSPDGTKIAYVGYDDRIRGYENSRLYVMDRDGKNRRVLTGGLDRSVGAPQWAADGRSIYVQYEDHGLGKVARVSLDGKLADVASGLAGAEELDRPYTGGDYDQARGVVAFTQGGPDQPPDLAVARGGKVSRLTRLNEDLFAGKTLAKVEAMPVVSAYDKKPIDAWIVTPPNFDPQKKYPLILEIHGGPFAAYGPYFSTDDQLYAAAGYVVVYANPRGSTSYGDAFANEIDRNYPSHDYDDLMSVVDTAVAKGFVDENRLYVTGGSGGGALTAWIVGKTHRFRAAAAQKPVINWTSEVLTVDGYNFMAKYWFGKMPWEDPQGYWARSPLSLVGNVTTPTLVVVGEQDFRTPPPESEQFYQALQLRGVPTALVRVPGASHGGLAARPSQAGAKANAILGWFERYR</sequence>
<feature type="domain" description="Dipeptidylpeptidase IV N-terminal" evidence="5">
    <location>
        <begin position="198"/>
        <end position="286"/>
    </location>
</feature>
<keyword evidence="2" id="KW-0720">Serine protease</keyword>
<dbReference type="Gene3D" id="2.120.10.30">
    <property type="entry name" value="TolB, C-terminal domain"/>
    <property type="match status" value="3"/>
</dbReference>